<dbReference type="PANTHER" id="PTHR32439">
    <property type="entry name" value="FERREDOXIN--NITRITE REDUCTASE, CHLOROPLASTIC"/>
    <property type="match status" value="1"/>
</dbReference>
<feature type="domain" description="Nitrite/Sulfite reductase ferredoxin-like" evidence="9">
    <location>
        <begin position="53"/>
        <end position="111"/>
    </location>
</feature>
<dbReference type="InterPro" id="IPR005117">
    <property type="entry name" value="NiRdtase/SiRdtase_haem-b_fer"/>
</dbReference>
<organism evidence="10 11">
    <name type="scientific">Leptothrix discophora</name>
    <dbReference type="NCBI Taxonomy" id="89"/>
    <lineage>
        <taxon>Bacteria</taxon>
        <taxon>Pseudomonadati</taxon>
        <taxon>Pseudomonadota</taxon>
        <taxon>Betaproteobacteria</taxon>
        <taxon>Burkholderiales</taxon>
        <taxon>Sphaerotilaceae</taxon>
        <taxon>Leptothrix</taxon>
    </lineage>
</organism>
<evidence type="ECO:0000256" key="3">
    <source>
        <dbReference type="ARBA" id="ARBA00022617"/>
    </source>
</evidence>
<comment type="similarity">
    <text evidence="1">Belongs to the nitrite and sulfite reductase 4Fe-4S domain family.</text>
</comment>
<dbReference type="GO" id="GO:0050311">
    <property type="term" value="F:sulfite reductase (ferredoxin) activity"/>
    <property type="evidence" value="ECO:0007669"/>
    <property type="project" value="UniProtKB-EC"/>
</dbReference>
<dbReference type="SUPFAM" id="SSF56014">
    <property type="entry name" value="Nitrite and sulphite reductase 4Fe-4S domain-like"/>
    <property type="match status" value="2"/>
</dbReference>
<dbReference type="Pfam" id="PF01077">
    <property type="entry name" value="NIR_SIR"/>
    <property type="match status" value="2"/>
</dbReference>
<name>A0ABT9FY02_LEPDI</name>
<keyword evidence="5 10" id="KW-0560">Oxidoreductase</keyword>
<comment type="caution">
    <text evidence="10">The sequence shown here is derived from an EMBL/GenBank/DDBJ whole genome shotgun (WGS) entry which is preliminary data.</text>
</comment>
<evidence type="ECO:0000256" key="1">
    <source>
        <dbReference type="ARBA" id="ARBA00010429"/>
    </source>
</evidence>
<evidence type="ECO:0000256" key="6">
    <source>
        <dbReference type="ARBA" id="ARBA00023004"/>
    </source>
</evidence>
<evidence type="ECO:0000256" key="5">
    <source>
        <dbReference type="ARBA" id="ARBA00023002"/>
    </source>
</evidence>
<protein>
    <submittedName>
        <fullName evidence="10">Nitrite/sulfite reductase</fullName>
        <ecNumber evidence="10">1.8.7.1</ecNumber>
    </submittedName>
</protein>
<evidence type="ECO:0000313" key="10">
    <source>
        <dbReference type="EMBL" id="MDP4299021.1"/>
    </source>
</evidence>
<evidence type="ECO:0000256" key="4">
    <source>
        <dbReference type="ARBA" id="ARBA00022723"/>
    </source>
</evidence>
<dbReference type="SUPFAM" id="SSF55124">
    <property type="entry name" value="Nitrite/Sulfite reductase N-terminal domain-like"/>
    <property type="match status" value="2"/>
</dbReference>
<keyword evidence="6" id="KW-0408">Iron</keyword>
<dbReference type="InterPro" id="IPR036136">
    <property type="entry name" value="Nit/Sulf_reduc_fer-like_dom_sf"/>
</dbReference>
<dbReference type="Proteomes" id="UP001235760">
    <property type="component" value="Unassembled WGS sequence"/>
</dbReference>
<feature type="domain" description="Nitrite/sulphite reductase 4Fe-4S" evidence="8">
    <location>
        <begin position="119"/>
        <end position="269"/>
    </location>
</feature>
<dbReference type="RefSeq" id="WP_305747594.1">
    <property type="nucleotide sequence ID" value="NZ_JAUZEE010000001.1"/>
</dbReference>
<keyword evidence="7" id="KW-0411">Iron-sulfur</keyword>
<evidence type="ECO:0000256" key="2">
    <source>
        <dbReference type="ARBA" id="ARBA00022485"/>
    </source>
</evidence>
<dbReference type="InterPro" id="IPR051329">
    <property type="entry name" value="NIR_SIR_4Fe-4S"/>
</dbReference>
<proteinExistence type="inferred from homology"/>
<dbReference type="Gene3D" id="3.90.480.20">
    <property type="match status" value="2"/>
</dbReference>
<dbReference type="InterPro" id="IPR006067">
    <property type="entry name" value="NO2/SO3_Rdtase_4Fe4S_dom"/>
</dbReference>
<dbReference type="Gene3D" id="3.30.413.10">
    <property type="entry name" value="Sulfite Reductase Hemoprotein, domain 1"/>
    <property type="match status" value="2"/>
</dbReference>
<feature type="domain" description="Nitrite/Sulfite reductase ferredoxin-like" evidence="9">
    <location>
        <begin position="339"/>
        <end position="404"/>
    </location>
</feature>
<reference evidence="10 11" key="1">
    <citation type="submission" date="2023-08" db="EMBL/GenBank/DDBJ databases">
        <authorList>
            <person name="Roldan D.M."/>
            <person name="Menes R.J."/>
        </authorList>
    </citation>
    <scope>NUCLEOTIDE SEQUENCE [LARGE SCALE GENOMIC DNA]</scope>
    <source>
        <strain evidence="10 11">CCM 2812</strain>
    </source>
</reference>
<evidence type="ECO:0000259" key="9">
    <source>
        <dbReference type="Pfam" id="PF03460"/>
    </source>
</evidence>
<accession>A0ABT9FY02</accession>
<dbReference type="EMBL" id="JAUZEE010000001">
    <property type="protein sequence ID" value="MDP4299021.1"/>
    <property type="molecule type" value="Genomic_DNA"/>
</dbReference>
<keyword evidence="3" id="KW-0349">Heme</keyword>
<evidence type="ECO:0000256" key="7">
    <source>
        <dbReference type="ARBA" id="ARBA00023014"/>
    </source>
</evidence>
<evidence type="ECO:0000313" key="11">
    <source>
        <dbReference type="Proteomes" id="UP001235760"/>
    </source>
</evidence>
<evidence type="ECO:0000259" key="8">
    <source>
        <dbReference type="Pfam" id="PF01077"/>
    </source>
</evidence>
<sequence length="569" mass="62604">MYQYTDFDRQFVRARAAQFRDQLTRNLAGQLGDDEFRPLRLQNGWYIQRHAPMLRVAVPYGELNSRQLRTLAQIAREFDRSYAHFTTRQNVQYNWIPLPQAADVMERLAAVDMHGIQTSGNCIRNITSDALAGVAADEEIDPRPYCELLRQWSTLHPEFAFLPRKFKIAVSGAREDRAAIGWHDVGLKLVKNAAGEIGLRVQVGGGMGRTPIVGSVISEFVPWQQILVYLEAIVRVYNRYGRRDNAYKARIKILVKAEGQKFFDAVEAEYRAILTHDTDADAQVIPQAEFDRINACFVRPAGVAPRAEFDAEAAAGQSSAPQAYRRWLQRNVHAHQVPGYRAVTLSVKRAGQAPGDATDVQMDLAADLADRYSSGELRVTHDQNLLLPWVVASDLPALYEAAKAAGYATPNIGLVTDMIACPGGDFCALANARSIPVAEELTARFDDLDEVFDIGEIDLHISGCINSCGHHHSGHIGILGVDKDGTEWYQVTLGGSDGSDHAPVAVPGKVIGPSFAASEIADAVEAILDTYRAQRQSGEKFIDAVHRLGIDPFKAAANAQRTSTARAEA</sequence>
<dbReference type="Pfam" id="PF03460">
    <property type="entry name" value="NIR_SIR_ferr"/>
    <property type="match status" value="2"/>
</dbReference>
<gene>
    <name evidence="10" type="ORF">Q8X39_00100</name>
</gene>
<dbReference type="PANTHER" id="PTHR32439:SF0">
    <property type="entry name" value="FERREDOXIN--NITRITE REDUCTASE, CHLOROPLASTIC"/>
    <property type="match status" value="1"/>
</dbReference>
<keyword evidence="4" id="KW-0479">Metal-binding</keyword>
<keyword evidence="11" id="KW-1185">Reference proteome</keyword>
<dbReference type="InterPro" id="IPR045854">
    <property type="entry name" value="NO2/SO3_Rdtase_4Fe4S_sf"/>
</dbReference>
<keyword evidence="2" id="KW-0004">4Fe-4S</keyword>
<feature type="domain" description="Nitrite/sulphite reductase 4Fe-4S" evidence="8">
    <location>
        <begin position="420"/>
        <end position="557"/>
    </location>
</feature>
<dbReference type="EC" id="1.8.7.1" evidence="10"/>